<evidence type="ECO:0000256" key="3">
    <source>
        <dbReference type="ARBA" id="ARBA00022833"/>
    </source>
</evidence>
<sequence length="205" mass="23837">MVEDMPTIKVSVLIAEMQARFQYRVSCRKAWIAKQMAMKQLYRNFDASYNELQGWIAAMREYVPGTQQVNQMEAGHVFVEHVRDAIVANRRMARSMNVEVYSRCNETFRITETIGRRPSIPPRSYGVDLRNRRCDCRRFQTLHYPCAHVVAACAKENKFPVLPNLSTWEVPQTTFELIPDKGLRRNPRGRPQSSRILGKDIKCVK</sequence>
<evidence type="ECO:0000256" key="2">
    <source>
        <dbReference type="ARBA" id="ARBA00022771"/>
    </source>
</evidence>
<evidence type="ECO:0000256" key="1">
    <source>
        <dbReference type="ARBA" id="ARBA00022723"/>
    </source>
</evidence>
<dbReference type="PROSITE" id="PS50966">
    <property type="entry name" value="ZF_SWIM"/>
    <property type="match status" value="1"/>
</dbReference>
<evidence type="ECO:0000313" key="6">
    <source>
        <dbReference type="EMBL" id="PPR87739.1"/>
    </source>
</evidence>
<evidence type="ECO:0000256" key="4">
    <source>
        <dbReference type="PROSITE-ProRule" id="PRU00325"/>
    </source>
</evidence>
<dbReference type="AlphaFoldDB" id="A0A2P5W9H1"/>
<dbReference type="Pfam" id="PF04434">
    <property type="entry name" value="SWIM"/>
    <property type="match status" value="1"/>
</dbReference>
<organism evidence="6 7">
    <name type="scientific">Gossypium barbadense</name>
    <name type="common">Sea Island cotton</name>
    <name type="synonym">Hibiscus barbadensis</name>
    <dbReference type="NCBI Taxonomy" id="3634"/>
    <lineage>
        <taxon>Eukaryota</taxon>
        <taxon>Viridiplantae</taxon>
        <taxon>Streptophyta</taxon>
        <taxon>Embryophyta</taxon>
        <taxon>Tracheophyta</taxon>
        <taxon>Spermatophyta</taxon>
        <taxon>Magnoliopsida</taxon>
        <taxon>eudicotyledons</taxon>
        <taxon>Gunneridae</taxon>
        <taxon>Pentapetalae</taxon>
        <taxon>rosids</taxon>
        <taxon>malvids</taxon>
        <taxon>Malvales</taxon>
        <taxon>Malvaceae</taxon>
        <taxon>Malvoideae</taxon>
        <taxon>Gossypium</taxon>
    </lineage>
</organism>
<keyword evidence="2 4" id="KW-0863">Zinc-finger</keyword>
<accession>A0A2P5W9H1</accession>
<evidence type="ECO:0000313" key="7">
    <source>
        <dbReference type="Proteomes" id="UP000239757"/>
    </source>
</evidence>
<dbReference type="PANTHER" id="PTHR31973:SF195">
    <property type="entry name" value="MUDR FAMILY TRANSPOSASE"/>
    <property type="match status" value="1"/>
</dbReference>
<reference evidence="6 7" key="1">
    <citation type="submission" date="2015-01" db="EMBL/GenBank/DDBJ databases">
        <title>Genome of allotetraploid Gossypium barbadense reveals genomic plasticity and fiber elongation in cotton evolution.</title>
        <authorList>
            <person name="Chen X."/>
            <person name="Liu X."/>
            <person name="Zhao B."/>
            <person name="Zheng H."/>
            <person name="Hu Y."/>
            <person name="Lu G."/>
            <person name="Yang C."/>
            <person name="Chen J."/>
            <person name="Shan C."/>
            <person name="Zhang L."/>
            <person name="Zhou Y."/>
            <person name="Wang L."/>
            <person name="Guo W."/>
            <person name="Bai Y."/>
            <person name="Ruan J."/>
            <person name="Shangguan X."/>
            <person name="Mao Y."/>
            <person name="Jiang J."/>
            <person name="Zhu Y."/>
            <person name="Lei J."/>
            <person name="Kang H."/>
            <person name="Chen S."/>
            <person name="He X."/>
            <person name="Wang R."/>
            <person name="Wang Y."/>
            <person name="Chen J."/>
            <person name="Wang L."/>
            <person name="Yu S."/>
            <person name="Wang B."/>
            <person name="Wei J."/>
            <person name="Song S."/>
            <person name="Lu X."/>
            <person name="Gao Z."/>
            <person name="Gu W."/>
            <person name="Deng X."/>
            <person name="Ma D."/>
            <person name="Wang S."/>
            <person name="Liang W."/>
            <person name="Fang L."/>
            <person name="Cai C."/>
            <person name="Zhu X."/>
            <person name="Zhou B."/>
            <person name="Zhang Y."/>
            <person name="Chen Z."/>
            <person name="Xu S."/>
            <person name="Zhu R."/>
            <person name="Wang S."/>
            <person name="Zhang T."/>
            <person name="Zhao G."/>
        </authorList>
    </citation>
    <scope>NUCLEOTIDE SEQUENCE [LARGE SCALE GENOMIC DNA]</scope>
    <source>
        <strain evidence="7">cv. Xinhai21</strain>
        <tissue evidence="6">Leaf</tissue>
    </source>
</reference>
<dbReference type="InterPro" id="IPR006564">
    <property type="entry name" value="Znf_PMZ"/>
</dbReference>
<evidence type="ECO:0000259" key="5">
    <source>
        <dbReference type="PROSITE" id="PS50966"/>
    </source>
</evidence>
<dbReference type="PANTHER" id="PTHR31973">
    <property type="entry name" value="POLYPROTEIN, PUTATIVE-RELATED"/>
    <property type="match status" value="1"/>
</dbReference>
<proteinExistence type="predicted"/>
<dbReference type="SMART" id="SM00575">
    <property type="entry name" value="ZnF_PMZ"/>
    <property type="match status" value="1"/>
</dbReference>
<keyword evidence="3" id="KW-0862">Zinc</keyword>
<gene>
    <name evidence="6" type="ORF">GOBAR_AA32953</name>
</gene>
<dbReference type="InterPro" id="IPR007527">
    <property type="entry name" value="Znf_SWIM"/>
</dbReference>
<dbReference type="GO" id="GO:0008270">
    <property type="term" value="F:zinc ion binding"/>
    <property type="evidence" value="ECO:0007669"/>
    <property type="project" value="UniProtKB-KW"/>
</dbReference>
<name>A0A2P5W9H1_GOSBA</name>
<dbReference type="OrthoDB" id="1747431at2759"/>
<protein>
    <recommendedName>
        <fullName evidence="5">SWIM-type domain-containing protein</fullName>
    </recommendedName>
</protein>
<dbReference type="EMBL" id="KZ668485">
    <property type="protein sequence ID" value="PPR87739.1"/>
    <property type="molecule type" value="Genomic_DNA"/>
</dbReference>
<keyword evidence="1" id="KW-0479">Metal-binding</keyword>
<dbReference type="Proteomes" id="UP000239757">
    <property type="component" value="Unassembled WGS sequence"/>
</dbReference>
<feature type="domain" description="SWIM-type" evidence="5">
    <location>
        <begin position="125"/>
        <end position="157"/>
    </location>
</feature>